<keyword evidence="6 13" id="KW-1133">Transmembrane helix</keyword>
<sequence length="253" mass="29671">MSICFTKLFPEYSDEAEVFVYLHNPLDVVAPNDITNVYQIAPQARVLTVDLEITAFSAEAQVRRIPIEYRKCRYPDESNLKYFETYSTALCCMEHRIHRAMQLCNCKPHFYAVGAELPTCTIDQLLCLQRHNWTQTNCTFCLQLCEYMFYVQLQQSIEQPMHGLQLEGVMGQKFERTVNIQLNLPYRGIRRRVVFSFDEVVVSFGGAFGLFLGASFISTYTIIKIFGDFLMLNFLQFCRQQVLRRRRFRIRVL</sequence>
<accession>A0ABM3JIW6</accession>
<evidence type="ECO:0000256" key="4">
    <source>
        <dbReference type="ARBA" id="ARBA00022461"/>
    </source>
</evidence>
<keyword evidence="3 12" id="KW-0813">Transport</keyword>
<dbReference type="GO" id="GO:0034220">
    <property type="term" value="P:monoatomic ion transmembrane transport"/>
    <property type="evidence" value="ECO:0007669"/>
    <property type="project" value="UniProtKB-KW"/>
</dbReference>
<evidence type="ECO:0000313" key="14">
    <source>
        <dbReference type="Proteomes" id="UP001652620"/>
    </source>
</evidence>
<dbReference type="PANTHER" id="PTHR11690:SF240">
    <property type="entry name" value="PICKPOCKET 25-RELATED"/>
    <property type="match status" value="1"/>
</dbReference>
<evidence type="ECO:0000256" key="5">
    <source>
        <dbReference type="ARBA" id="ARBA00022692"/>
    </source>
</evidence>
<name>A0ABM3JIW6_BACDO</name>
<keyword evidence="9 13" id="KW-0472">Membrane</keyword>
<evidence type="ECO:0000256" key="12">
    <source>
        <dbReference type="RuleBase" id="RU000679"/>
    </source>
</evidence>
<comment type="similarity">
    <text evidence="2 12">Belongs to the amiloride-sensitive sodium channel (TC 1.A.6) family.</text>
</comment>
<proteinExistence type="inferred from homology"/>
<gene>
    <name evidence="15" type="primary">LOC125777752</name>
</gene>
<dbReference type="RefSeq" id="XP_049309169.1">
    <property type="nucleotide sequence ID" value="XM_049453212.1"/>
</dbReference>
<dbReference type="GeneID" id="125777752"/>
<dbReference type="Gene3D" id="1.10.287.820">
    <property type="entry name" value="Acid-sensing ion channel domain"/>
    <property type="match status" value="1"/>
</dbReference>
<evidence type="ECO:0000313" key="15">
    <source>
        <dbReference type="RefSeq" id="XP_049309169.1"/>
    </source>
</evidence>
<keyword evidence="10 12" id="KW-0739">Sodium transport</keyword>
<keyword evidence="5 12" id="KW-0812">Transmembrane</keyword>
<dbReference type="Proteomes" id="UP001652620">
    <property type="component" value="Chromosome 3"/>
</dbReference>
<keyword evidence="8 12" id="KW-0406">Ion transport</keyword>
<evidence type="ECO:0000256" key="2">
    <source>
        <dbReference type="ARBA" id="ARBA00007193"/>
    </source>
</evidence>
<organism evidence="14 15">
    <name type="scientific">Bactrocera dorsalis</name>
    <name type="common">Oriental fruit fly</name>
    <name type="synonym">Dacus dorsalis</name>
    <dbReference type="NCBI Taxonomy" id="27457"/>
    <lineage>
        <taxon>Eukaryota</taxon>
        <taxon>Metazoa</taxon>
        <taxon>Ecdysozoa</taxon>
        <taxon>Arthropoda</taxon>
        <taxon>Hexapoda</taxon>
        <taxon>Insecta</taxon>
        <taxon>Pterygota</taxon>
        <taxon>Neoptera</taxon>
        <taxon>Endopterygota</taxon>
        <taxon>Diptera</taxon>
        <taxon>Brachycera</taxon>
        <taxon>Muscomorpha</taxon>
        <taxon>Tephritoidea</taxon>
        <taxon>Tephritidae</taxon>
        <taxon>Bactrocera</taxon>
        <taxon>Bactrocera</taxon>
    </lineage>
</organism>
<comment type="subcellular location">
    <subcellularLocation>
        <location evidence="1">Membrane</location>
        <topology evidence="1">Multi-pass membrane protein</topology>
    </subcellularLocation>
</comment>
<evidence type="ECO:0000256" key="8">
    <source>
        <dbReference type="ARBA" id="ARBA00023065"/>
    </source>
</evidence>
<evidence type="ECO:0000256" key="3">
    <source>
        <dbReference type="ARBA" id="ARBA00022448"/>
    </source>
</evidence>
<evidence type="ECO:0000256" key="13">
    <source>
        <dbReference type="SAM" id="Phobius"/>
    </source>
</evidence>
<reference evidence="15" key="1">
    <citation type="submission" date="2025-08" db="UniProtKB">
        <authorList>
            <consortium name="RefSeq"/>
        </authorList>
    </citation>
    <scope>IDENTIFICATION</scope>
    <source>
        <tissue evidence="15">Adult</tissue>
    </source>
</reference>
<keyword evidence="4 12" id="KW-0894">Sodium channel</keyword>
<evidence type="ECO:0000256" key="10">
    <source>
        <dbReference type="ARBA" id="ARBA00023201"/>
    </source>
</evidence>
<dbReference type="PANTHER" id="PTHR11690">
    <property type="entry name" value="AMILORIDE-SENSITIVE SODIUM CHANNEL-RELATED"/>
    <property type="match status" value="1"/>
</dbReference>
<protein>
    <submittedName>
        <fullName evidence="15">Sodium channel protein Nach</fullName>
    </submittedName>
</protein>
<feature type="transmembrane region" description="Helical" evidence="13">
    <location>
        <begin position="193"/>
        <end position="214"/>
    </location>
</feature>
<evidence type="ECO:0000256" key="6">
    <source>
        <dbReference type="ARBA" id="ARBA00022989"/>
    </source>
</evidence>
<evidence type="ECO:0000256" key="9">
    <source>
        <dbReference type="ARBA" id="ARBA00023136"/>
    </source>
</evidence>
<keyword evidence="7" id="KW-0915">Sodium</keyword>
<keyword evidence="14" id="KW-1185">Reference proteome</keyword>
<dbReference type="Pfam" id="PF00858">
    <property type="entry name" value="ASC"/>
    <property type="match status" value="1"/>
</dbReference>
<evidence type="ECO:0000256" key="11">
    <source>
        <dbReference type="ARBA" id="ARBA00023303"/>
    </source>
</evidence>
<evidence type="ECO:0000256" key="7">
    <source>
        <dbReference type="ARBA" id="ARBA00023053"/>
    </source>
</evidence>
<evidence type="ECO:0000256" key="1">
    <source>
        <dbReference type="ARBA" id="ARBA00004141"/>
    </source>
</evidence>
<keyword evidence="11 12" id="KW-0407">Ion channel</keyword>
<dbReference type="InterPro" id="IPR001873">
    <property type="entry name" value="ENaC"/>
</dbReference>